<gene>
    <name evidence="2" type="ORF">SAMN04488135_114118</name>
</gene>
<dbReference type="RefSeq" id="WP_073107384.1">
    <property type="nucleotide sequence ID" value="NZ_FQXE01000014.1"/>
</dbReference>
<organism evidence="2 3">
    <name type="scientific">Pollutimonas bauzanensis</name>
    <dbReference type="NCBI Taxonomy" id="658167"/>
    <lineage>
        <taxon>Bacteria</taxon>
        <taxon>Pseudomonadati</taxon>
        <taxon>Pseudomonadota</taxon>
        <taxon>Betaproteobacteria</taxon>
        <taxon>Burkholderiales</taxon>
        <taxon>Alcaligenaceae</taxon>
        <taxon>Pollutimonas</taxon>
    </lineage>
</organism>
<dbReference type="Gene3D" id="1.20.120.1490">
    <property type="match status" value="1"/>
</dbReference>
<feature type="signal peptide" evidence="1">
    <location>
        <begin position="1"/>
        <end position="27"/>
    </location>
</feature>
<keyword evidence="1" id="KW-0732">Signal</keyword>
<evidence type="ECO:0000256" key="1">
    <source>
        <dbReference type="SAM" id="SignalP"/>
    </source>
</evidence>
<keyword evidence="3" id="KW-1185">Reference proteome</keyword>
<dbReference type="EMBL" id="FQXE01000014">
    <property type="protein sequence ID" value="SHI23122.1"/>
    <property type="molecule type" value="Genomic_DNA"/>
</dbReference>
<proteinExistence type="predicted"/>
<dbReference type="Pfam" id="PF07813">
    <property type="entry name" value="LTXXQ"/>
    <property type="match status" value="1"/>
</dbReference>
<dbReference type="OrthoDB" id="8928345at2"/>
<accession>A0A1M5ZG16</accession>
<reference evidence="2 3" key="1">
    <citation type="submission" date="2016-11" db="EMBL/GenBank/DDBJ databases">
        <authorList>
            <person name="Jaros S."/>
            <person name="Januszkiewicz K."/>
            <person name="Wedrychowicz H."/>
        </authorList>
    </citation>
    <scope>NUCLEOTIDE SEQUENCE [LARGE SCALE GENOMIC DNA]</scope>
    <source>
        <strain evidence="2 3">CGMCC 1.10190</strain>
    </source>
</reference>
<dbReference type="InterPro" id="IPR012899">
    <property type="entry name" value="LTXXQ"/>
</dbReference>
<name>A0A1M5ZG16_9BURK</name>
<dbReference type="AlphaFoldDB" id="A0A1M5ZG16"/>
<dbReference type="STRING" id="658167.SAMN04488135_114118"/>
<feature type="chain" id="PRO_5012206496" evidence="1">
    <location>
        <begin position="28"/>
        <end position="176"/>
    </location>
</feature>
<evidence type="ECO:0000313" key="3">
    <source>
        <dbReference type="Proteomes" id="UP000184226"/>
    </source>
</evidence>
<evidence type="ECO:0000313" key="2">
    <source>
        <dbReference type="EMBL" id="SHI23122.1"/>
    </source>
</evidence>
<protein>
    <submittedName>
        <fullName evidence="2">Protein refolding chaperone Spy/CpxP family</fullName>
    </submittedName>
</protein>
<dbReference type="GO" id="GO:0042597">
    <property type="term" value="C:periplasmic space"/>
    <property type="evidence" value="ECO:0007669"/>
    <property type="project" value="InterPro"/>
</dbReference>
<dbReference type="Proteomes" id="UP000184226">
    <property type="component" value="Unassembled WGS sequence"/>
</dbReference>
<sequence length="176" mass="19131">MKINSNKCLGAVVVLAITAGFVISAYAAPPAPLMDMAYCAIHAPAAEPRMPFPRPPGFEPMLNEMSAMPPYLRGIDLSDDQQDKVFAILHAQSPAIRQAARAAREAHRALAQLVISDSYADDTARDLASKVARQHTEIEYLQAVANARIFRLLTPEQRAQAAEHGDRNGGPENMAR</sequence>